<dbReference type="InterPro" id="IPR004358">
    <property type="entry name" value="Sig_transdc_His_kin-like_C"/>
</dbReference>
<feature type="domain" description="Histidine kinase" evidence="6">
    <location>
        <begin position="291"/>
        <end position="500"/>
    </location>
</feature>
<comment type="catalytic activity">
    <reaction evidence="1">
        <text>ATP + protein L-histidine = ADP + protein N-phospho-L-histidine.</text>
        <dbReference type="EC" id="2.7.13.3"/>
    </reaction>
</comment>
<dbReference type="InterPro" id="IPR003661">
    <property type="entry name" value="HisK_dim/P_dom"/>
</dbReference>
<dbReference type="InterPro" id="IPR000014">
    <property type="entry name" value="PAS"/>
</dbReference>
<dbReference type="InterPro" id="IPR013655">
    <property type="entry name" value="PAS_fold_3"/>
</dbReference>
<dbReference type="RefSeq" id="WP_202241469.1">
    <property type="nucleotide sequence ID" value="NZ_JAESIY010000001.1"/>
</dbReference>
<comment type="caution">
    <text evidence="9">The sequence shown here is derived from an EMBL/GenBank/DDBJ whole genome shotgun (WGS) entry which is preliminary data.</text>
</comment>
<dbReference type="CDD" id="cd00082">
    <property type="entry name" value="HisKA"/>
    <property type="match status" value="1"/>
</dbReference>
<organism evidence="9 10">
    <name type="scientific">Fulvivirga sediminis</name>
    <dbReference type="NCBI Taxonomy" id="2803949"/>
    <lineage>
        <taxon>Bacteria</taxon>
        <taxon>Pseudomonadati</taxon>
        <taxon>Bacteroidota</taxon>
        <taxon>Cytophagia</taxon>
        <taxon>Cytophagales</taxon>
        <taxon>Fulvivirgaceae</taxon>
        <taxon>Fulvivirga</taxon>
    </lineage>
</organism>
<evidence type="ECO:0000256" key="4">
    <source>
        <dbReference type="ARBA" id="ARBA00022679"/>
    </source>
</evidence>
<dbReference type="EMBL" id="JAESIY010000001">
    <property type="protein sequence ID" value="MBL3654566.1"/>
    <property type="molecule type" value="Genomic_DNA"/>
</dbReference>
<evidence type="ECO:0000259" key="8">
    <source>
        <dbReference type="PROSITE" id="PS50113"/>
    </source>
</evidence>
<dbReference type="SUPFAM" id="SSF55785">
    <property type="entry name" value="PYP-like sensor domain (PAS domain)"/>
    <property type="match status" value="2"/>
</dbReference>
<dbReference type="Pfam" id="PF02518">
    <property type="entry name" value="HATPase_c"/>
    <property type="match status" value="1"/>
</dbReference>
<dbReference type="NCBIfam" id="TIGR00229">
    <property type="entry name" value="sensory_box"/>
    <property type="match status" value="1"/>
</dbReference>
<dbReference type="Pfam" id="PF00512">
    <property type="entry name" value="HisKA"/>
    <property type="match status" value="1"/>
</dbReference>
<dbReference type="Pfam" id="PF08447">
    <property type="entry name" value="PAS_3"/>
    <property type="match status" value="2"/>
</dbReference>
<keyword evidence="4" id="KW-0808">Transferase</keyword>
<dbReference type="SUPFAM" id="SSF47384">
    <property type="entry name" value="Homodimeric domain of signal transducing histidine kinase"/>
    <property type="match status" value="1"/>
</dbReference>
<proteinExistence type="predicted"/>
<dbReference type="PANTHER" id="PTHR43304:SF1">
    <property type="entry name" value="PAC DOMAIN-CONTAINING PROTEIN"/>
    <property type="match status" value="1"/>
</dbReference>
<sequence>MMDSTVNYQRELEETQLVLEMATEAAKAGVWSWNSSTNLMTSDERMHLLFDLETEQKKGSAKPFINRIHPEDRKRVLEILQTSREQNKSFQFDIRIVDRYGNRKHIKTIGTVRPVLSTEEQEITGLCLDITRDKLKDEALNESTQRFQSAIEYSPIGIAVLDLHGHWIQVNKALENIFGYSANELYQTDFQSLTHKDDLNDDLKYVEELVDGKIKSYQMDKRYHKKDGSVFWAQLNVSLLRSSSGVPQYFISQIQEITERKIAEQKIQDIVTERTQQLQVANQELEAFSYSVSHDLRSPLRSIHGFSQALLEDYSEQLDEIGKNYLKRVSLASIRMGRLIDDLLTLSRITRQDINISEINISEIANQVVSSLAQDYPNTNFKIQPNLMGNADRGLISVVLENLLENAAKYSSKKDDPEVSLHMEMINNKKTIVIQDNGVGFDMKYSSKLFGAFQRLHSDSEFDGTGIGLATVKRIQNRHGEKVWAESTLNQGSKFYFTLN</sequence>
<feature type="domain" description="PAS" evidence="7">
    <location>
        <begin position="15"/>
        <end position="87"/>
    </location>
</feature>
<dbReference type="InterPro" id="IPR036097">
    <property type="entry name" value="HisK_dim/P_sf"/>
</dbReference>
<dbReference type="PANTHER" id="PTHR43304">
    <property type="entry name" value="PHYTOCHROME-LIKE PROTEIN CPH1"/>
    <property type="match status" value="1"/>
</dbReference>
<dbReference type="SMART" id="SM00388">
    <property type="entry name" value="HisKA"/>
    <property type="match status" value="1"/>
</dbReference>
<gene>
    <name evidence="9" type="ORF">JL102_00370</name>
</gene>
<dbReference type="PROSITE" id="PS50112">
    <property type="entry name" value="PAS"/>
    <property type="match status" value="2"/>
</dbReference>
<reference evidence="9" key="1">
    <citation type="submission" date="2021-01" db="EMBL/GenBank/DDBJ databases">
        <title>Fulvivirga kasyanovii gen. nov., sp nov., a novel member of the phylum Bacteroidetes isolated from seawater in a mussel farm.</title>
        <authorList>
            <person name="Zhao L.-H."/>
            <person name="Wang Z.-J."/>
        </authorList>
    </citation>
    <scope>NUCLEOTIDE SEQUENCE</scope>
    <source>
        <strain evidence="9">2943</strain>
    </source>
</reference>
<name>A0A937JYW9_9BACT</name>
<evidence type="ECO:0000256" key="5">
    <source>
        <dbReference type="ARBA" id="ARBA00022777"/>
    </source>
</evidence>
<feature type="domain" description="PAS" evidence="7">
    <location>
        <begin position="143"/>
        <end position="213"/>
    </location>
</feature>
<dbReference type="EC" id="2.7.13.3" evidence="2"/>
<keyword evidence="10" id="KW-1185">Reference proteome</keyword>
<dbReference type="PROSITE" id="PS50113">
    <property type="entry name" value="PAC"/>
    <property type="match status" value="1"/>
</dbReference>
<dbReference type="FunFam" id="1.10.287.130:FF:000070">
    <property type="entry name" value="Histidine kinase sensor protein"/>
    <property type="match status" value="1"/>
</dbReference>
<dbReference type="InterPro" id="IPR005467">
    <property type="entry name" value="His_kinase_dom"/>
</dbReference>
<evidence type="ECO:0000256" key="3">
    <source>
        <dbReference type="ARBA" id="ARBA00022553"/>
    </source>
</evidence>
<dbReference type="SMART" id="SM00091">
    <property type="entry name" value="PAS"/>
    <property type="match status" value="2"/>
</dbReference>
<dbReference type="SMART" id="SM00086">
    <property type="entry name" value="PAC"/>
    <property type="match status" value="2"/>
</dbReference>
<dbReference type="GO" id="GO:0000155">
    <property type="term" value="F:phosphorelay sensor kinase activity"/>
    <property type="evidence" value="ECO:0007669"/>
    <property type="project" value="InterPro"/>
</dbReference>
<dbReference type="Gene3D" id="3.30.565.10">
    <property type="entry name" value="Histidine kinase-like ATPase, C-terminal domain"/>
    <property type="match status" value="1"/>
</dbReference>
<dbReference type="Proteomes" id="UP000659388">
    <property type="component" value="Unassembled WGS sequence"/>
</dbReference>
<evidence type="ECO:0000259" key="7">
    <source>
        <dbReference type="PROSITE" id="PS50112"/>
    </source>
</evidence>
<protein>
    <recommendedName>
        <fullName evidence="2">histidine kinase</fullName>
        <ecNumber evidence="2">2.7.13.3</ecNumber>
    </recommendedName>
</protein>
<evidence type="ECO:0000259" key="6">
    <source>
        <dbReference type="PROSITE" id="PS50109"/>
    </source>
</evidence>
<dbReference type="CDD" id="cd00130">
    <property type="entry name" value="PAS"/>
    <property type="match status" value="2"/>
</dbReference>
<dbReference type="SUPFAM" id="SSF55874">
    <property type="entry name" value="ATPase domain of HSP90 chaperone/DNA topoisomerase II/histidine kinase"/>
    <property type="match status" value="1"/>
</dbReference>
<dbReference type="InterPro" id="IPR003594">
    <property type="entry name" value="HATPase_dom"/>
</dbReference>
<dbReference type="InterPro" id="IPR036890">
    <property type="entry name" value="HATPase_C_sf"/>
</dbReference>
<dbReference type="InterPro" id="IPR000700">
    <property type="entry name" value="PAS-assoc_C"/>
</dbReference>
<feature type="domain" description="PAC" evidence="8">
    <location>
        <begin position="217"/>
        <end position="269"/>
    </location>
</feature>
<dbReference type="PROSITE" id="PS50109">
    <property type="entry name" value="HIS_KIN"/>
    <property type="match status" value="1"/>
</dbReference>
<keyword evidence="5" id="KW-0418">Kinase</keyword>
<dbReference type="InterPro" id="IPR052162">
    <property type="entry name" value="Sensor_kinase/Photoreceptor"/>
</dbReference>
<accession>A0A937JYW9</accession>
<evidence type="ECO:0000313" key="10">
    <source>
        <dbReference type="Proteomes" id="UP000659388"/>
    </source>
</evidence>
<dbReference type="PRINTS" id="PR00344">
    <property type="entry name" value="BCTRLSENSOR"/>
</dbReference>
<evidence type="ECO:0000256" key="1">
    <source>
        <dbReference type="ARBA" id="ARBA00000085"/>
    </source>
</evidence>
<evidence type="ECO:0000313" key="9">
    <source>
        <dbReference type="EMBL" id="MBL3654566.1"/>
    </source>
</evidence>
<evidence type="ECO:0000256" key="2">
    <source>
        <dbReference type="ARBA" id="ARBA00012438"/>
    </source>
</evidence>
<dbReference type="SMART" id="SM00387">
    <property type="entry name" value="HATPase_c"/>
    <property type="match status" value="1"/>
</dbReference>
<dbReference type="InterPro" id="IPR035965">
    <property type="entry name" value="PAS-like_dom_sf"/>
</dbReference>
<keyword evidence="3" id="KW-0597">Phosphoprotein</keyword>
<dbReference type="AlphaFoldDB" id="A0A937JYW9"/>
<dbReference type="InterPro" id="IPR001610">
    <property type="entry name" value="PAC"/>
</dbReference>
<dbReference type="FunFam" id="3.30.565.10:FF:000006">
    <property type="entry name" value="Sensor histidine kinase WalK"/>
    <property type="match status" value="1"/>
</dbReference>
<dbReference type="Gene3D" id="1.10.287.130">
    <property type="match status" value="1"/>
</dbReference>
<dbReference type="Gene3D" id="3.30.450.20">
    <property type="entry name" value="PAS domain"/>
    <property type="match status" value="2"/>
</dbReference>